<dbReference type="PANTHER" id="PTHR11778">
    <property type="entry name" value="SERYL-TRNA SYNTHETASE"/>
    <property type="match status" value="1"/>
</dbReference>
<keyword evidence="3" id="KW-0547">Nucleotide-binding</keyword>
<feature type="binding site" evidence="9">
    <location>
        <begin position="331"/>
        <end position="334"/>
    </location>
    <ligand>
        <name>ATP</name>
        <dbReference type="ChEBI" id="CHEBI:30616"/>
    </ligand>
</feature>
<dbReference type="GO" id="GO:0006434">
    <property type="term" value="P:seryl-tRNA aminoacylation"/>
    <property type="evidence" value="ECO:0007669"/>
    <property type="project" value="InterPro"/>
</dbReference>
<dbReference type="PIRSF" id="PIRSF001529">
    <property type="entry name" value="Ser-tRNA-synth_IIa"/>
    <property type="match status" value="1"/>
</dbReference>
<keyword evidence="4 9" id="KW-0067">ATP-binding</keyword>
<evidence type="ECO:0000256" key="8">
    <source>
        <dbReference type="PIRSR" id="PIRSR001529-1"/>
    </source>
</evidence>
<organism evidence="12 13">
    <name type="scientific">Apophysomyces ossiformis</name>
    <dbReference type="NCBI Taxonomy" id="679940"/>
    <lineage>
        <taxon>Eukaryota</taxon>
        <taxon>Fungi</taxon>
        <taxon>Fungi incertae sedis</taxon>
        <taxon>Mucoromycota</taxon>
        <taxon>Mucoromycotina</taxon>
        <taxon>Mucoromycetes</taxon>
        <taxon>Mucorales</taxon>
        <taxon>Mucorineae</taxon>
        <taxon>Mucoraceae</taxon>
        <taxon>Apophysomyces</taxon>
    </lineage>
</organism>
<keyword evidence="5" id="KW-0648">Protein biosynthesis</keyword>
<dbReference type="Pfam" id="PF02403">
    <property type="entry name" value="Seryl_tRNA_N"/>
    <property type="match status" value="1"/>
</dbReference>
<evidence type="ECO:0000256" key="10">
    <source>
        <dbReference type="SAM" id="Coils"/>
    </source>
</evidence>
<evidence type="ECO:0000256" key="2">
    <source>
        <dbReference type="ARBA" id="ARBA00022598"/>
    </source>
</evidence>
<dbReference type="InterPro" id="IPR033729">
    <property type="entry name" value="SerRS_core"/>
</dbReference>
<dbReference type="EMBL" id="JABAYA010000006">
    <property type="protein sequence ID" value="KAF7731874.1"/>
    <property type="molecule type" value="Genomic_DNA"/>
</dbReference>
<feature type="binding site" evidence="9">
    <location>
        <begin position="315"/>
        <end position="317"/>
    </location>
    <ligand>
        <name>ATP</name>
        <dbReference type="ChEBI" id="CHEBI:30616"/>
    </ligand>
</feature>
<evidence type="ECO:0000256" key="1">
    <source>
        <dbReference type="ARBA" id="ARBA00012840"/>
    </source>
</evidence>
<evidence type="ECO:0000313" key="12">
    <source>
        <dbReference type="EMBL" id="KAF7731874.1"/>
    </source>
</evidence>
<feature type="site" description="Important for serine binding" evidence="8">
    <location>
        <position position="455"/>
    </location>
</feature>
<sequence length="495" mass="56533">MLRHCLRCRSPTALRNSVKRLYLWPQRRCQASLANAEDDVHRIPPQLNYKYLADHAEAIELNMKKRNYDSEHARAILQLYQQRENILSQVEDFRAARDRVNQSIRSAKTKDERQQFIDEAKTWKERIRAVEEELGHVEAEMTAQALLIPNNTHPDVPVGPEENAKVIKMVGTKRTSTDFPLLDHLTLAERLDMLDFEQAALVSGSKFYYLKNHGVWLEFALIQYALEKAASRGFSPIITPDVVRTSIAYGCGFQPRKKEASQIYDVSTTSTQHTSAPKLCLAGTAEIPLAGLFAKSMPKEEELPKRVVGFGRAFRAEAGHGSAEERGLYRVHQFSKVELFAVTTPHQSEAVLEEFRELQEDLFKELGLCFRVLDMPTEELGASAYRKYDIEAWMPGRQAWGEISSTSNCTDYQTRRLDIRYLSSQFKENVGPKDVRVPWHIKEKWVDFCHTLNGTAMAVPRVIVALLETHQQSDGSIKVPQALRRWIPGQPDVLK</sequence>
<dbReference type="PRINTS" id="PR00981">
    <property type="entry name" value="TRNASYNTHSER"/>
</dbReference>
<accession>A0A8H7C0K1</accession>
<dbReference type="Proteomes" id="UP000605846">
    <property type="component" value="Unassembled WGS sequence"/>
</dbReference>
<keyword evidence="13" id="KW-1185">Reference proteome</keyword>
<dbReference type="Gene3D" id="3.30.930.10">
    <property type="entry name" value="Bira Bifunctional Protein, Domain 2"/>
    <property type="match status" value="1"/>
</dbReference>
<feature type="binding site" evidence="8">
    <location>
        <position position="284"/>
    </location>
    <ligand>
        <name>L-serine</name>
        <dbReference type="ChEBI" id="CHEBI:33384"/>
    </ligand>
</feature>
<keyword evidence="10" id="KW-0175">Coiled coil</keyword>
<dbReference type="OrthoDB" id="10264585at2759"/>
<dbReference type="SUPFAM" id="SSF46589">
    <property type="entry name" value="tRNA-binding arm"/>
    <property type="match status" value="1"/>
</dbReference>
<reference evidence="12" key="1">
    <citation type="submission" date="2020-01" db="EMBL/GenBank/DDBJ databases">
        <title>Genome Sequencing of Three Apophysomyces-Like Fungal Strains Confirms a Novel Fungal Genus in the Mucoromycota with divergent Burkholderia-like Endosymbiotic Bacteria.</title>
        <authorList>
            <person name="Stajich J.E."/>
            <person name="Macias A.M."/>
            <person name="Carter-House D."/>
            <person name="Lovett B."/>
            <person name="Kasson L.R."/>
            <person name="Berry K."/>
            <person name="Grigoriev I."/>
            <person name="Chang Y."/>
            <person name="Spatafora J."/>
            <person name="Kasson M.T."/>
        </authorList>
    </citation>
    <scope>NUCLEOTIDE SEQUENCE</scope>
    <source>
        <strain evidence="12">NRRL A-21654</strain>
    </source>
</reference>
<dbReference type="InterPro" id="IPR015866">
    <property type="entry name" value="Ser-tRNA-synth_1_N"/>
</dbReference>
<dbReference type="CDD" id="cd00770">
    <property type="entry name" value="SerRS_core"/>
    <property type="match status" value="1"/>
</dbReference>
<dbReference type="InterPro" id="IPR002317">
    <property type="entry name" value="Ser-tRNA-ligase_type_1"/>
</dbReference>
<feature type="binding site" evidence="8">
    <location>
        <position position="315"/>
    </location>
    <ligand>
        <name>L-serine</name>
        <dbReference type="ChEBI" id="CHEBI:33384"/>
    </ligand>
</feature>
<comment type="caution">
    <text evidence="12">The sequence shown here is derived from an EMBL/GenBank/DDBJ whole genome shotgun (WGS) entry which is preliminary data.</text>
</comment>
<dbReference type="InterPro" id="IPR002314">
    <property type="entry name" value="aa-tRNA-synt_IIb"/>
</dbReference>
<feature type="coiled-coil region" evidence="10">
    <location>
        <begin position="113"/>
        <end position="140"/>
    </location>
</feature>
<dbReference type="InterPro" id="IPR006195">
    <property type="entry name" value="aa-tRNA-synth_II"/>
</dbReference>
<keyword evidence="6 12" id="KW-0030">Aminoacyl-tRNA synthetase</keyword>
<evidence type="ECO:0000259" key="11">
    <source>
        <dbReference type="PROSITE" id="PS50862"/>
    </source>
</evidence>
<evidence type="ECO:0000256" key="5">
    <source>
        <dbReference type="ARBA" id="ARBA00022917"/>
    </source>
</evidence>
<evidence type="ECO:0000256" key="4">
    <source>
        <dbReference type="ARBA" id="ARBA00022840"/>
    </source>
</evidence>
<feature type="binding site" evidence="8">
    <location>
        <position position="453"/>
    </location>
    <ligand>
        <name>L-serine</name>
        <dbReference type="ChEBI" id="CHEBI:33384"/>
    </ligand>
</feature>
<dbReference type="NCBIfam" id="TIGR00414">
    <property type="entry name" value="serS"/>
    <property type="match status" value="1"/>
</dbReference>
<proteinExistence type="predicted"/>
<dbReference type="UniPathway" id="UPA00906">
    <property type="reaction ID" value="UER00895"/>
</dbReference>
<dbReference type="EC" id="6.1.1.11" evidence="1"/>
<dbReference type="Gene3D" id="1.10.287.40">
    <property type="entry name" value="Serine-tRNA synthetase, tRNA binding domain"/>
    <property type="match status" value="1"/>
</dbReference>
<evidence type="ECO:0000256" key="9">
    <source>
        <dbReference type="PIRSR" id="PIRSR001529-2"/>
    </source>
</evidence>
<evidence type="ECO:0000256" key="3">
    <source>
        <dbReference type="ARBA" id="ARBA00022741"/>
    </source>
</evidence>
<evidence type="ECO:0000256" key="7">
    <source>
        <dbReference type="ARBA" id="ARBA00031113"/>
    </source>
</evidence>
<feature type="binding site" evidence="9">
    <location>
        <begin position="402"/>
        <end position="405"/>
    </location>
    <ligand>
        <name>ATP</name>
        <dbReference type="ChEBI" id="CHEBI:30616"/>
    </ligand>
</feature>
<evidence type="ECO:0000256" key="6">
    <source>
        <dbReference type="ARBA" id="ARBA00023146"/>
    </source>
</evidence>
<gene>
    <name evidence="12" type="primary">SARS2</name>
    <name evidence="12" type="ORF">EC973_007705</name>
</gene>
<dbReference type="InterPro" id="IPR045864">
    <property type="entry name" value="aa-tRNA-synth_II/BPL/LPL"/>
</dbReference>
<dbReference type="GO" id="GO:0005524">
    <property type="term" value="F:ATP binding"/>
    <property type="evidence" value="ECO:0007669"/>
    <property type="project" value="UniProtKB-KW"/>
</dbReference>
<dbReference type="InterPro" id="IPR010978">
    <property type="entry name" value="tRNA-bd_arm"/>
</dbReference>
<feature type="binding site" evidence="8">
    <location>
        <position position="338"/>
    </location>
    <ligand>
        <name>L-serine</name>
        <dbReference type="ChEBI" id="CHEBI:33384"/>
    </ligand>
</feature>
<dbReference type="SUPFAM" id="SSF55681">
    <property type="entry name" value="Class II aaRS and biotin synthetases"/>
    <property type="match status" value="1"/>
</dbReference>
<protein>
    <recommendedName>
        <fullName evidence="1">serine--tRNA ligase</fullName>
        <ecNumber evidence="1">6.1.1.11</ecNumber>
    </recommendedName>
    <alternativeName>
        <fullName evidence="7">Seryl-tRNA synthetase</fullName>
    </alternativeName>
</protein>
<feature type="domain" description="Aminoacyl-transfer RNA synthetases class-II family profile" evidence="11">
    <location>
        <begin position="183"/>
        <end position="480"/>
    </location>
</feature>
<keyword evidence="2" id="KW-0436">Ligase</keyword>
<evidence type="ECO:0000313" key="13">
    <source>
        <dbReference type="Proteomes" id="UP000605846"/>
    </source>
</evidence>
<dbReference type="GO" id="GO:0004828">
    <property type="term" value="F:serine-tRNA ligase activity"/>
    <property type="evidence" value="ECO:0007669"/>
    <property type="project" value="UniProtKB-EC"/>
</dbReference>
<dbReference type="PROSITE" id="PS50862">
    <property type="entry name" value="AA_TRNA_LIGASE_II"/>
    <property type="match status" value="1"/>
</dbReference>
<name>A0A8H7C0K1_9FUNG</name>
<dbReference type="AlphaFoldDB" id="A0A8H7C0K1"/>
<dbReference type="InterPro" id="IPR042103">
    <property type="entry name" value="SerRS_1_N_sf"/>
</dbReference>
<dbReference type="Pfam" id="PF00587">
    <property type="entry name" value="tRNA-synt_2b"/>
    <property type="match status" value="1"/>
</dbReference>